<sequence length="46" mass="5445">MIDELLSVFSFRILQFNKKPCTSILNLYFSLIDQHLNHTKTEVDMT</sequence>
<dbReference type="Proteomes" id="UP000232003">
    <property type="component" value="Chromosome"/>
</dbReference>
<accession>A0A2K8T4K6</accession>
<dbReference type="AlphaFoldDB" id="A0A2K8T4K6"/>
<organism evidence="1 2">
    <name type="scientific">Nostoc flagelliforme CCNUN1</name>
    <dbReference type="NCBI Taxonomy" id="2038116"/>
    <lineage>
        <taxon>Bacteria</taxon>
        <taxon>Bacillati</taxon>
        <taxon>Cyanobacteriota</taxon>
        <taxon>Cyanophyceae</taxon>
        <taxon>Nostocales</taxon>
        <taxon>Nostocaceae</taxon>
        <taxon>Nostoc</taxon>
    </lineage>
</organism>
<dbReference type="EMBL" id="CP024785">
    <property type="protein sequence ID" value="AUB41935.1"/>
    <property type="molecule type" value="Genomic_DNA"/>
</dbReference>
<gene>
    <name evidence="1" type="ORF">COO91_08026</name>
</gene>
<protein>
    <submittedName>
        <fullName evidence="1">Uncharacterized protein</fullName>
    </submittedName>
</protein>
<proteinExistence type="predicted"/>
<reference evidence="1 2" key="1">
    <citation type="submission" date="2017-11" db="EMBL/GenBank/DDBJ databases">
        <title>Complete genome of a free-living desiccation-tolerant cyanobacterium and its photosynthetic adaptation to extreme terrestrial habitat.</title>
        <authorList>
            <person name="Shang J."/>
        </authorList>
    </citation>
    <scope>NUCLEOTIDE SEQUENCE [LARGE SCALE GENOMIC DNA]</scope>
    <source>
        <strain evidence="1 2">CCNUN1</strain>
    </source>
</reference>
<keyword evidence="2" id="KW-1185">Reference proteome</keyword>
<evidence type="ECO:0000313" key="2">
    <source>
        <dbReference type="Proteomes" id="UP000232003"/>
    </source>
</evidence>
<evidence type="ECO:0000313" key="1">
    <source>
        <dbReference type="EMBL" id="AUB41935.1"/>
    </source>
</evidence>
<dbReference type="KEGG" id="nfl:COO91_08026"/>
<name>A0A2K8T4K6_9NOSO</name>